<keyword evidence="1" id="KW-0812">Transmembrane</keyword>
<reference evidence="2 3" key="1">
    <citation type="journal article" date="2018" name="Syst. Appl. Microbiol.">
        <title>A new symbiotic nanoarchaeote (Candidatus Nanoclepta minutus) and its host (Zestosphaera tikiterensis gen. nov., sp. nov.) from a New Zealand hot spring.</title>
        <authorList>
            <person name="St John E."/>
            <person name="Liu Y."/>
            <person name="Podar M."/>
            <person name="Stott M.B."/>
            <person name="Meneghin J."/>
            <person name="Chen Z."/>
            <person name="Lagutin K."/>
            <person name="Mitchell K."/>
            <person name="Reysenbach A.L."/>
        </authorList>
    </citation>
    <scope>NUCLEOTIDE SEQUENCE [LARGE SCALE GENOMIC DNA]</scope>
    <source>
        <strain evidence="2">NZ3</strain>
    </source>
</reference>
<protein>
    <submittedName>
        <fullName evidence="2">Uncharacterized protein</fullName>
    </submittedName>
</protein>
<dbReference type="AlphaFoldDB" id="A0A2R7Y2S0"/>
<name>A0A2R7Y2S0_9CREN</name>
<accession>A0A2R7Y2S0</accession>
<comment type="caution">
    <text evidence="2">The sequence shown here is derived from an EMBL/GenBank/DDBJ whole genome shotgun (WGS) entry which is preliminary data.</text>
</comment>
<gene>
    <name evidence="2" type="ORF">B7O98_08585</name>
</gene>
<keyword evidence="1" id="KW-1133">Transmembrane helix</keyword>
<feature type="transmembrane region" description="Helical" evidence="1">
    <location>
        <begin position="109"/>
        <end position="128"/>
    </location>
</feature>
<evidence type="ECO:0000313" key="3">
    <source>
        <dbReference type="Proteomes" id="UP000244093"/>
    </source>
</evidence>
<sequence>MSSEPAVVKPRFINSLMLKLMYALLKLRSVLTKAFKPSEEAKVEKLPRPTLTFSDLENSFVNLIIGSASEAYKRFSHSESAVVRAYGIFTRYVAGLQAVMEDALAVMSLYVDFLLVASLLMMVFYAWILPH</sequence>
<dbReference type="EMBL" id="NBVN01000006">
    <property type="protein sequence ID" value="PUA31841.1"/>
    <property type="molecule type" value="Genomic_DNA"/>
</dbReference>
<proteinExistence type="predicted"/>
<evidence type="ECO:0000313" key="2">
    <source>
        <dbReference type="EMBL" id="PUA31841.1"/>
    </source>
</evidence>
<dbReference type="Proteomes" id="UP000244093">
    <property type="component" value="Unassembled WGS sequence"/>
</dbReference>
<organism evidence="2 3">
    <name type="scientific">Zestosphaera tikiterensis</name>
    <dbReference type="NCBI Taxonomy" id="1973259"/>
    <lineage>
        <taxon>Archaea</taxon>
        <taxon>Thermoproteota</taxon>
        <taxon>Thermoprotei</taxon>
        <taxon>Desulfurococcales</taxon>
        <taxon>Desulfurococcaceae</taxon>
        <taxon>Zestosphaera</taxon>
    </lineage>
</organism>
<keyword evidence="1" id="KW-0472">Membrane</keyword>
<evidence type="ECO:0000256" key="1">
    <source>
        <dbReference type="SAM" id="Phobius"/>
    </source>
</evidence>